<name>A0A4Q8M8K1_9GAMM</name>
<dbReference type="Proteomes" id="UP000294164">
    <property type="component" value="Unassembled WGS sequence"/>
</dbReference>
<dbReference type="AlphaFoldDB" id="A0A4Q8M8K1"/>
<organism evidence="1 2">
    <name type="scientific">Pseudoxanthomonas winnipegensis</name>
    <dbReference type="NCBI Taxonomy" id="2480810"/>
    <lineage>
        <taxon>Bacteria</taxon>
        <taxon>Pseudomonadati</taxon>
        <taxon>Pseudomonadota</taxon>
        <taxon>Gammaproteobacteria</taxon>
        <taxon>Lysobacterales</taxon>
        <taxon>Lysobacteraceae</taxon>
        <taxon>Pseudoxanthomonas</taxon>
    </lineage>
</organism>
<dbReference type="EMBL" id="SHMG01000002">
    <property type="protein sequence ID" value="TAA45657.1"/>
    <property type="molecule type" value="Genomic_DNA"/>
</dbReference>
<accession>A0A4Q8M8K1</accession>
<protein>
    <submittedName>
        <fullName evidence="1">Uncharacterized protein</fullName>
    </submittedName>
</protein>
<dbReference type="RefSeq" id="WP_130533749.1">
    <property type="nucleotide sequence ID" value="NZ_SHMG01000002.1"/>
</dbReference>
<sequence>MKICTRCGSYKPDRMYYTIGPNRRMSECIACNVQRKREAHVQRPRLNLHLGRDRTGRFARIP</sequence>
<comment type="caution">
    <text evidence="1">The sequence shown here is derived from an EMBL/GenBank/DDBJ whole genome shotgun (WGS) entry which is preliminary data.</text>
</comment>
<reference evidence="1 2" key="1">
    <citation type="submission" date="2019-02" db="EMBL/GenBank/DDBJ databases">
        <title>WGS of Pseudoxanthomonas species novum from clinical isolates.</title>
        <authorList>
            <person name="Bernier A.-M."/>
            <person name="Bernard K."/>
            <person name="Vachon A."/>
        </authorList>
    </citation>
    <scope>NUCLEOTIDE SEQUENCE [LARGE SCALE GENOMIC DNA]</scope>
    <source>
        <strain evidence="1 2">NML130969</strain>
    </source>
</reference>
<evidence type="ECO:0000313" key="1">
    <source>
        <dbReference type="EMBL" id="TAA45657.1"/>
    </source>
</evidence>
<proteinExistence type="predicted"/>
<gene>
    <name evidence="1" type="ORF">EA655_05580</name>
</gene>
<evidence type="ECO:0000313" key="2">
    <source>
        <dbReference type="Proteomes" id="UP000294164"/>
    </source>
</evidence>